<comment type="similarity">
    <text evidence="1">Belongs to the beta-lactamase family.</text>
</comment>
<reference evidence="4 5" key="1">
    <citation type="submission" date="2020-07" db="EMBL/GenBank/DDBJ databases">
        <title>Pusillimonas sp. nov., isolated from poultry manure in Taiwan.</title>
        <authorList>
            <person name="Lin S.-Y."/>
            <person name="Tang Y.-S."/>
            <person name="Young C.-C."/>
        </authorList>
    </citation>
    <scope>NUCLEOTIDE SEQUENCE [LARGE SCALE GENOMIC DNA]</scope>
    <source>
        <strain evidence="4 5">CC-YST705</strain>
    </source>
</reference>
<proteinExistence type="inferred from homology"/>
<dbReference type="SUPFAM" id="SSF56601">
    <property type="entry name" value="beta-lactamase/transpeptidase-like"/>
    <property type="match status" value="1"/>
</dbReference>
<dbReference type="InterPro" id="IPR001466">
    <property type="entry name" value="Beta-lactam-related"/>
</dbReference>
<evidence type="ECO:0000256" key="2">
    <source>
        <dbReference type="SAM" id="SignalP"/>
    </source>
</evidence>
<dbReference type="PANTHER" id="PTHR22935">
    <property type="entry name" value="PENICILLIN-BINDING PROTEIN"/>
    <property type="match status" value="1"/>
</dbReference>
<dbReference type="NCBIfam" id="NF007943">
    <property type="entry name" value="PRK10662.1"/>
    <property type="match status" value="1"/>
</dbReference>
<comment type="caution">
    <text evidence="4">The sequence shown here is derived from an EMBL/GenBank/DDBJ whole genome shotgun (WGS) entry which is preliminary data.</text>
</comment>
<dbReference type="Pfam" id="PF00144">
    <property type="entry name" value="Beta-lactamase"/>
    <property type="match status" value="1"/>
</dbReference>
<evidence type="ECO:0000256" key="1">
    <source>
        <dbReference type="ARBA" id="ARBA00038473"/>
    </source>
</evidence>
<keyword evidence="5" id="KW-1185">Reference proteome</keyword>
<dbReference type="Gene3D" id="3.40.710.10">
    <property type="entry name" value="DD-peptidase/beta-lactamase superfamily"/>
    <property type="match status" value="1"/>
</dbReference>
<gene>
    <name evidence="4" type="primary">ampH</name>
    <name evidence="4" type="ORF">H0484_06405</name>
</gene>
<feature type="domain" description="Beta-lactamase-related" evidence="3">
    <location>
        <begin position="47"/>
        <end position="371"/>
    </location>
</feature>
<keyword evidence="2" id="KW-0732">Signal</keyword>
<accession>A0ABS8CBH8</accession>
<sequence>MLASRISSLLSTATLVLACVISFNPARAADLALTEAVSMAGMQIFLDSGAPGMVIGVVRGDDFVIQGYGETAPGSGIEPDEQSIFRLASVSKVFAGDVLASLAAKGKLSLSDPLSKCAPESVSLQSNGRPITLLDLATHSAALPRELPNPDASPSDNPFAVFDRAYYWKWMNSNKPPYVPGTSMLYSNLGYGLLGDALAKAGGADYNTLFISEVAAPAGLKDTSNVLSDEQKKRLMTGLNPFDHPDPNATVPDVMYASAGLYSTAADMVRWLQWHLEGARQQRADALLAHQMWLPYDGLASVVGTEVSDADGMGLGWVVSLPRSGTPLLLGKSGGVGGFMTYVVLSPNRDLGIFVVANRVNFAMFTGIHSRVRELAAELAR</sequence>
<name>A0ABS8CBH8_9BURK</name>
<dbReference type="Proteomes" id="UP000776983">
    <property type="component" value="Unassembled WGS sequence"/>
</dbReference>
<evidence type="ECO:0000313" key="4">
    <source>
        <dbReference type="EMBL" id="MCB5363380.1"/>
    </source>
</evidence>
<dbReference type="InterPro" id="IPR012338">
    <property type="entry name" value="Beta-lactam/transpept-like"/>
</dbReference>
<feature type="signal peptide" evidence="2">
    <location>
        <begin position="1"/>
        <end position="28"/>
    </location>
</feature>
<dbReference type="PROSITE" id="PS51257">
    <property type="entry name" value="PROKAR_LIPOPROTEIN"/>
    <property type="match status" value="1"/>
</dbReference>
<dbReference type="PANTHER" id="PTHR22935:SF95">
    <property type="entry name" value="BETA-LACTAMASE-LIKE 1-RELATED"/>
    <property type="match status" value="1"/>
</dbReference>
<evidence type="ECO:0000313" key="5">
    <source>
        <dbReference type="Proteomes" id="UP000776983"/>
    </source>
</evidence>
<organism evidence="4 5">
    <name type="scientific">Mesopusillimonas faecipullorum</name>
    <dbReference type="NCBI Taxonomy" id="2755040"/>
    <lineage>
        <taxon>Bacteria</taxon>
        <taxon>Pseudomonadati</taxon>
        <taxon>Pseudomonadota</taxon>
        <taxon>Betaproteobacteria</taxon>
        <taxon>Burkholderiales</taxon>
        <taxon>Alcaligenaceae</taxon>
        <taxon>Mesopusillimonas</taxon>
    </lineage>
</organism>
<protein>
    <submittedName>
        <fullName evidence="4">D-alanyl-D-alanine-carboxypeptidase/endopeptidase AmpH</fullName>
    </submittedName>
</protein>
<evidence type="ECO:0000259" key="3">
    <source>
        <dbReference type="Pfam" id="PF00144"/>
    </source>
</evidence>
<dbReference type="EMBL" id="JACDXW010000002">
    <property type="protein sequence ID" value="MCB5363380.1"/>
    <property type="molecule type" value="Genomic_DNA"/>
</dbReference>
<feature type="chain" id="PRO_5046661592" evidence="2">
    <location>
        <begin position="29"/>
        <end position="381"/>
    </location>
</feature>
<dbReference type="InterPro" id="IPR051478">
    <property type="entry name" value="Beta-lactamase-like_AB/R"/>
</dbReference>
<dbReference type="RefSeq" id="WP_226953698.1">
    <property type="nucleotide sequence ID" value="NZ_JACDXW010000002.1"/>
</dbReference>